<sequence length="177" mass="19887">MEQYLVILAIGKNQPNLLKEVGNTILNSGCNIKDSRVTLMGSEFSISLFVSGSWNTIAKLESMLPILKQKLALSILTQRTQPDADHNFIHYVAKITAALYQPHIFHELAIFFFEQNLLIEEMDTHCYQGSGGVTLFSVSIIIHLPTHLSIATLRNQFLDLCDNLNLDDAFLEPIQGR</sequence>
<gene>
    <name evidence="2" type="ORF">NSCAC_1293</name>
</gene>
<evidence type="ECO:0000313" key="3">
    <source>
        <dbReference type="Proteomes" id="UP000516072"/>
    </source>
</evidence>
<name>A0A7G1QAP0_9GAMM</name>
<dbReference type="Proteomes" id="UP000516072">
    <property type="component" value="Chromosome"/>
</dbReference>
<dbReference type="Gene3D" id="3.30.70.260">
    <property type="match status" value="2"/>
</dbReference>
<dbReference type="InterPro" id="IPR045865">
    <property type="entry name" value="ACT-like_dom_sf"/>
</dbReference>
<dbReference type="KEGG" id="ntg:NSCAC_1293"/>
<keyword evidence="3" id="KW-1185">Reference proteome</keyword>
<dbReference type="EMBL" id="LR778175">
    <property type="protein sequence ID" value="CAB1276681.1"/>
    <property type="molecule type" value="Genomic_DNA"/>
</dbReference>
<dbReference type="InterPro" id="IPR050990">
    <property type="entry name" value="UPF0237/GcvR_regulator"/>
</dbReference>
<dbReference type="PANTHER" id="PTHR34875:SF5">
    <property type="entry name" value="GLYCINE CLEAVAGE SYSTEM TRANSCRIPTIONAL REPRESSOR"/>
    <property type="match status" value="1"/>
</dbReference>
<proteinExistence type="predicted"/>
<keyword evidence="1" id="KW-0804">Transcription</keyword>
<protein>
    <recommendedName>
        <fullName evidence="1">Glycine cleavage system transcriptional repressor</fullName>
    </recommendedName>
</protein>
<dbReference type="PANTHER" id="PTHR34875">
    <property type="entry name" value="UPF0237 PROTEIN MJ1558"/>
    <property type="match status" value="1"/>
</dbReference>
<dbReference type="RefSeq" id="WP_197743988.1">
    <property type="nucleotide sequence ID" value="NZ_LR778175.1"/>
</dbReference>
<keyword evidence="1" id="KW-0678">Repressor</keyword>
<dbReference type="AlphaFoldDB" id="A0A7G1QAP0"/>
<dbReference type="GO" id="GO:0006355">
    <property type="term" value="P:regulation of DNA-templated transcription"/>
    <property type="evidence" value="ECO:0007669"/>
    <property type="project" value="UniProtKB-UniRule"/>
</dbReference>
<dbReference type="GO" id="GO:0005737">
    <property type="term" value="C:cytoplasm"/>
    <property type="evidence" value="ECO:0007669"/>
    <property type="project" value="UniProtKB-SubCell"/>
</dbReference>
<keyword evidence="1" id="KW-0963">Cytoplasm</keyword>
<evidence type="ECO:0000313" key="2">
    <source>
        <dbReference type="EMBL" id="CAB1276681.1"/>
    </source>
</evidence>
<dbReference type="PIRSF" id="PIRSF028103">
    <property type="entry name" value="GcvR"/>
    <property type="match status" value="1"/>
</dbReference>
<dbReference type="Pfam" id="PF13740">
    <property type="entry name" value="ACT_6"/>
    <property type="match status" value="1"/>
</dbReference>
<reference evidence="2 3" key="1">
    <citation type="submission" date="2020-03" db="EMBL/GenBank/DDBJ databases">
        <authorList>
            <person name="Picone N."/>
        </authorList>
    </citation>
    <scope>NUCLEOTIDE SEQUENCE [LARGE SCALE GENOMIC DNA]</scope>
    <source>
        <strain evidence="2">NSCAC1</strain>
    </source>
</reference>
<dbReference type="SUPFAM" id="SSF55021">
    <property type="entry name" value="ACT-like"/>
    <property type="match status" value="2"/>
</dbReference>
<comment type="subcellular location">
    <subcellularLocation>
        <location evidence="1">Cytoplasm</location>
    </subcellularLocation>
</comment>
<evidence type="ECO:0000256" key="1">
    <source>
        <dbReference type="PIRNR" id="PIRNR028103"/>
    </source>
</evidence>
<organism evidence="2 3">
    <name type="scientific">Candidatus Nitrosacidococcus tergens</name>
    <dbReference type="NCBI Taxonomy" id="553981"/>
    <lineage>
        <taxon>Bacteria</taxon>
        <taxon>Pseudomonadati</taxon>
        <taxon>Pseudomonadota</taxon>
        <taxon>Gammaproteobacteria</taxon>
        <taxon>Chromatiales</taxon>
        <taxon>Chromatiaceae</taxon>
        <taxon>Candidatus Nitrosacidococcus</taxon>
    </lineage>
</organism>
<accession>A0A7G1QAP0</accession>
<dbReference type="InterPro" id="IPR016867">
    <property type="entry name" value="GcvR"/>
</dbReference>